<dbReference type="PANTHER" id="PTHR12147">
    <property type="entry name" value="METALLOPEPTIDASE M28 FAMILY MEMBER"/>
    <property type="match status" value="1"/>
</dbReference>
<protein>
    <submittedName>
        <fullName evidence="2">M28 family peptidase</fullName>
    </submittedName>
</protein>
<evidence type="ECO:0000259" key="1">
    <source>
        <dbReference type="Pfam" id="PF04389"/>
    </source>
</evidence>
<dbReference type="PANTHER" id="PTHR12147:SF26">
    <property type="entry name" value="PEPTIDASE M28 DOMAIN-CONTAINING PROTEIN"/>
    <property type="match status" value="1"/>
</dbReference>
<dbReference type="EMBL" id="CP048620">
    <property type="protein sequence ID" value="QPJ64921.1"/>
    <property type="molecule type" value="Genomic_DNA"/>
</dbReference>
<dbReference type="KEGG" id="nva:G3M78_05785"/>
<dbReference type="Pfam" id="PF04389">
    <property type="entry name" value="Peptidase_M28"/>
    <property type="match status" value="1"/>
</dbReference>
<dbReference type="GO" id="GO:0006508">
    <property type="term" value="P:proteolysis"/>
    <property type="evidence" value="ECO:0007669"/>
    <property type="project" value="InterPro"/>
</dbReference>
<dbReference type="GO" id="GO:0008235">
    <property type="term" value="F:metalloexopeptidase activity"/>
    <property type="evidence" value="ECO:0007669"/>
    <property type="project" value="InterPro"/>
</dbReference>
<proteinExistence type="predicted"/>
<gene>
    <name evidence="2" type="ORF">G3M78_05785</name>
</gene>
<sequence length="297" mass="32441">MDRISVDQIKGHLKAFAFERNPYTSPQNLKTASDYLADQFSKYGLRVREETVPFEGSIKATTTLDDAQIFTNILGAKLSESAQAEAFVLGAHYDTVERSPGADDNASAVAALLCIAEALKSVELKADLILAAFTLEEYGYVGSRFFLEQALERGNLFSGMISLEMLGYRDFTPGSQSYPPYVDAGARPNTGDFIAVVANEPSAPLANQVVHGLKLGTPDLPVETLVVPGDGSQFPEVQLSDHSPFWDRQIPAVMVTDTAFFRNPNYHKPEDTLDTLDLNFIEEVANGVAAFIEHRLG</sequence>
<dbReference type="InterPro" id="IPR007484">
    <property type="entry name" value="Peptidase_M28"/>
</dbReference>
<evidence type="ECO:0000313" key="2">
    <source>
        <dbReference type="EMBL" id="QPJ64921.1"/>
    </source>
</evidence>
<dbReference type="Gene3D" id="3.40.630.10">
    <property type="entry name" value="Zn peptidases"/>
    <property type="match status" value="1"/>
</dbReference>
<dbReference type="SUPFAM" id="SSF53187">
    <property type="entry name" value="Zn-dependent exopeptidases"/>
    <property type="match status" value="1"/>
</dbReference>
<reference evidence="3" key="1">
    <citation type="submission" date="2020-02" db="EMBL/GenBank/DDBJ databases">
        <title>Genomic and physiological characterization of two novel Nitrospinaceae genera.</title>
        <authorList>
            <person name="Mueller A.J."/>
            <person name="Jung M.-Y."/>
            <person name="Strachan C.R."/>
            <person name="Herbold C.W."/>
            <person name="Kirkegaard R.H."/>
            <person name="Daims H."/>
        </authorList>
    </citation>
    <scope>NUCLEOTIDE SEQUENCE [LARGE SCALE GENOMIC DNA]</scope>
</reference>
<dbReference type="InterPro" id="IPR045175">
    <property type="entry name" value="M28_fam"/>
</dbReference>
<dbReference type="AlphaFoldDB" id="A0A7T0G362"/>
<accession>A0A7T0G362</accession>
<evidence type="ECO:0000313" key="3">
    <source>
        <dbReference type="Proteomes" id="UP000594464"/>
    </source>
</evidence>
<organism evidence="2 3">
    <name type="scientific">Candidatus Nitrohelix vancouverensis</name>
    <dbReference type="NCBI Taxonomy" id="2705534"/>
    <lineage>
        <taxon>Bacteria</taxon>
        <taxon>Pseudomonadati</taxon>
        <taxon>Nitrospinota/Tectimicrobiota group</taxon>
        <taxon>Nitrospinota</taxon>
        <taxon>Nitrospinia</taxon>
        <taxon>Nitrospinales</taxon>
        <taxon>Nitrospinaceae</taxon>
        <taxon>Candidatus Nitrohelix</taxon>
    </lineage>
</organism>
<name>A0A7T0G362_9BACT</name>
<dbReference type="Proteomes" id="UP000594464">
    <property type="component" value="Chromosome"/>
</dbReference>
<feature type="domain" description="Peptidase M28" evidence="1">
    <location>
        <begin position="76"/>
        <end position="291"/>
    </location>
</feature>